<evidence type="ECO:0000256" key="9">
    <source>
        <dbReference type="ARBA" id="ARBA00025439"/>
    </source>
</evidence>
<feature type="transmembrane region" description="Helical" evidence="11">
    <location>
        <begin position="86"/>
        <end position="107"/>
    </location>
</feature>
<keyword evidence="5" id="KW-0997">Cell inner membrane</keyword>
<evidence type="ECO:0000256" key="5">
    <source>
        <dbReference type="ARBA" id="ARBA00022519"/>
    </source>
</evidence>
<evidence type="ECO:0000256" key="7">
    <source>
        <dbReference type="ARBA" id="ARBA00022989"/>
    </source>
</evidence>
<evidence type="ECO:0000256" key="4">
    <source>
        <dbReference type="ARBA" id="ARBA00022475"/>
    </source>
</evidence>
<evidence type="ECO:0000256" key="2">
    <source>
        <dbReference type="ARBA" id="ARBA00011262"/>
    </source>
</evidence>
<feature type="transmembrane region" description="Helical" evidence="11">
    <location>
        <begin position="292"/>
        <end position="309"/>
    </location>
</feature>
<comment type="subunit">
    <text evidence="2">The complex is composed of two ATP-binding proteins (LsrA), two transmembrane proteins (LsrC and LsrD) and a solute-binding protein (LsrB).</text>
</comment>
<feature type="transmembrane region" description="Helical" evidence="11">
    <location>
        <begin position="162"/>
        <end position="183"/>
    </location>
</feature>
<protein>
    <recommendedName>
        <fullName evidence="10">Autoinducer 2 import system permease protein LsrD</fullName>
    </recommendedName>
</protein>
<feature type="transmembrane region" description="Helical" evidence="11">
    <location>
        <begin position="268"/>
        <end position="286"/>
    </location>
</feature>
<evidence type="ECO:0000256" key="8">
    <source>
        <dbReference type="ARBA" id="ARBA00023136"/>
    </source>
</evidence>
<dbReference type="Pfam" id="PF02653">
    <property type="entry name" value="BPD_transp_2"/>
    <property type="match status" value="1"/>
</dbReference>
<dbReference type="CDD" id="cd06579">
    <property type="entry name" value="TM_PBP1_transp_AraH_like"/>
    <property type="match status" value="1"/>
</dbReference>
<evidence type="ECO:0000256" key="3">
    <source>
        <dbReference type="ARBA" id="ARBA00022448"/>
    </source>
</evidence>
<keyword evidence="8 11" id="KW-0472">Membrane</keyword>
<keyword evidence="13" id="KW-1185">Reference proteome</keyword>
<comment type="caution">
    <text evidence="12">The sequence shown here is derived from an EMBL/GenBank/DDBJ whole genome shotgun (WGS) entry which is preliminary data.</text>
</comment>
<comment type="function">
    <text evidence="9">Part of the ABC transporter complex LsrABCD involved in autoinducer 2 (AI-2) import. Probably responsible for the translocation of the substrate across the membrane.</text>
</comment>
<name>A0ABW7EXX6_9BURK</name>
<accession>A0ABW7EXX6</accession>
<proteinExistence type="predicted"/>
<comment type="subcellular location">
    <subcellularLocation>
        <location evidence="1">Cell membrane</location>
        <topology evidence="1">Multi-pass membrane protein</topology>
    </subcellularLocation>
</comment>
<keyword evidence="3" id="KW-0813">Transport</keyword>
<dbReference type="InterPro" id="IPR001851">
    <property type="entry name" value="ABC_transp_permease"/>
</dbReference>
<evidence type="ECO:0000256" key="6">
    <source>
        <dbReference type="ARBA" id="ARBA00022692"/>
    </source>
</evidence>
<organism evidence="12 13">
    <name type="scientific">Pelomonas parva</name>
    <dbReference type="NCBI Taxonomy" id="3299032"/>
    <lineage>
        <taxon>Bacteria</taxon>
        <taxon>Pseudomonadati</taxon>
        <taxon>Pseudomonadota</taxon>
        <taxon>Betaproteobacteria</taxon>
        <taxon>Burkholderiales</taxon>
        <taxon>Sphaerotilaceae</taxon>
        <taxon>Roseateles</taxon>
    </lineage>
</organism>
<evidence type="ECO:0000313" key="13">
    <source>
        <dbReference type="Proteomes" id="UP001606210"/>
    </source>
</evidence>
<evidence type="ECO:0000256" key="11">
    <source>
        <dbReference type="SAM" id="Phobius"/>
    </source>
</evidence>
<gene>
    <name evidence="12" type="ORF">ACG00Y_00255</name>
</gene>
<dbReference type="Proteomes" id="UP001606210">
    <property type="component" value="Unassembled WGS sequence"/>
</dbReference>
<sequence>MKAFTPWERALAGLLLILYVAFGFGIEGFLSPYALADSTVNMSERLIIAMAMAMLIVAGEIDLSIAATMALSSLAMGLAMQAGAPLPLMLLAAVATGAACGLLNGWLVTKRGLPSIVVTIGTLSLYRGLALVLLGDQAVTGYPEALSVLGNGTLGDLIGVEWLIVPIEFTVALLFAAGVAVWMHRTVHGRRVYAVGSNPVAARFSGIAADRYRLGLFVFAGIAAALAAVLLTGRIGSTRPNLAAGWELDAITIALLGGVAIQGGRGSMVGVVLAAVLLGAFTFALGMLNVPGIVMAMVVGGLLIGAMLLPKLRAQ</sequence>
<keyword evidence="6 11" id="KW-0812">Transmembrane</keyword>
<feature type="transmembrane region" description="Helical" evidence="11">
    <location>
        <begin position="243"/>
        <end position="261"/>
    </location>
</feature>
<reference evidence="12 13" key="1">
    <citation type="submission" date="2024-08" db="EMBL/GenBank/DDBJ databases">
        <authorList>
            <person name="Lu H."/>
        </authorList>
    </citation>
    <scope>NUCLEOTIDE SEQUENCE [LARGE SCALE GENOMIC DNA]</scope>
    <source>
        <strain evidence="12 13">LYH14W</strain>
    </source>
</reference>
<dbReference type="PANTHER" id="PTHR32196">
    <property type="entry name" value="ABC TRANSPORTER PERMEASE PROTEIN YPHD-RELATED-RELATED"/>
    <property type="match status" value="1"/>
</dbReference>
<keyword evidence="7 11" id="KW-1133">Transmembrane helix</keyword>
<dbReference type="EMBL" id="JBIGHV010000001">
    <property type="protein sequence ID" value="MFG6428320.1"/>
    <property type="molecule type" value="Genomic_DNA"/>
</dbReference>
<feature type="transmembrane region" description="Helical" evidence="11">
    <location>
        <begin position="46"/>
        <end position="74"/>
    </location>
</feature>
<evidence type="ECO:0000313" key="12">
    <source>
        <dbReference type="EMBL" id="MFG6428320.1"/>
    </source>
</evidence>
<evidence type="ECO:0000256" key="10">
    <source>
        <dbReference type="ARBA" id="ARBA00039381"/>
    </source>
</evidence>
<evidence type="ECO:0000256" key="1">
    <source>
        <dbReference type="ARBA" id="ARBA00004651"/>
    </source>
</evidence>
<feature type="transmembrane region" description="Helical" evidence="11">
    <location>
        <begin position="212"/>
        <end position="231"/>
    </location>
</feature>
<dbReference type="PANTHER" id="PTHR32196:SF71">
    <property type="entry name" value="AUTOINDUCER 2 IMPORT SYSTEM PERMEASE PROTEIN LSRD"/>
    <property type="match status" value="1"/>
</dbReference>
<keyword evidence="4" id="KW-1003">Cell membrane</keyword>
<dbReference type="RefSeq" id="WP_394475251.1">
    <property type="nucleotide sequence ID" value="NZ_JBIGHV010000001.1"/>
</dbReference>